<dbReference type="AlphaFoldDB" id="A0A6G1QL76"/>
<name>A0A6G1QL76_CHAAH</name>
<feature type="domain" description="UBC core" evidence="1">
    <location>
        <begin position="28"/>
        <end position="98"/>
    </location>
</feature>
<dbReference type="Proteomes" id="UP000503349">
    <property type="component" value="Chromosome 19"/>
</dbReference>
<dbReference type="Pfam" id="PF00179">
    <property type="entry name" value="UQ_con"/>
    <property type="match status" value="1"/>
</dbReference>
<keyword evidence="3" id="KW-1185">Reference proteome</keyword>
<dbReference type="Gene3D" id="3.10.110.10">
    <property type="entry name" value="Ubiquitin Conjugating Enzyme"/>
    <property type="match status" value="1"/>
</dbReference>
<dbReference type="EMBL" id="CM015730">
    <property type="protein sequence ID" value="KAF3703421.1"/>
    <property type="molecule type" value="Genomic_DNA"/>
</dbReference>
<sequence>MELKSLQEQLVEAFNINLVEESDLYNWEMWYPNIYENGDVCISILDLPVDDAQSGELPSEVWNLTQNVSTVLLTNVDASVIFCKWRDSKGKDKEYAEIITCCQQRQRLSVMASRSQPLCQSTASRPEFPLRTDLLYDDIYEDDMEEEEE</sequence>
<accession>A0A6G1QL76</accession>
<evidence type="ECO:0000313" key="3">
    <source>
        <dbReference type="Proteomes" id="UP000503349"/>
    </source>
</evidence>
<proteinExistence type="predicted"/>
<reference evidence="2 3" key="1">
    <citation type="submission" date="2019-02" db="EMBL/GenBank/DDBJ databases">
        <title>Opniocepnalus argus genome.</title>
        <authorList>
            <person name="Zhou C."/>
            <person name="Xiao S."/>
        </authorList>
    </citation>
    <scope>NUCLEOTIDE SEQUENCE [LARGE SCALE GENOMIC DNA]</scope>
    <source>
        <strain evidence="2">OARG1902GOOAL</strain>
        <tissue evidence="2">Muscle</tissue>
    </source>
</reference>
<dbReference type="InterPro" id="IPR016135">
    <property type="entry name" value="UBQ-conjugating_enzyme/RWD"/>
</dbReference>
<dbReference type="SUPFAM" id="SSF54495">
    <property type="entry name" value="UBC-like"/>
    <property type="match status" value="1"/>
</dbReference>
<reference evidence="3" key="2">
    <citation type="submission" date="2019-02" db="EMBL/GenBank/DDBJ databases">
        <title>Opniocepnalus argus Var Kimnra genome.</title>
        <authorList>
            <person name="Zhou C."/>
            <person name="Xiao S."/>
        </authorList>
    </citation>
    <scope>NUCLEOTIDE SEQUENCE [LARGE SCALE GENOMIC DNA]</scope>
</reference>
<protein>
    <submittedName>
        <fullName evidence="2">Ubiquitin-conjugating enzyme E2 R2</fullName>
    </submittedName>
</protein>
<gene>
    <name evidence="2" type="ORF">EXN66_Car019109</name>
</gene>
<organism evidence="2 3">
    <name type="scientific">Channa argus</name>
    <name type="common">Northern snakehead</name>
    <name type="synonym">Ophicephalus argus</name>
    <dbReference type="NCBI Taxonomy" id="215402"/>
    <lineage>
        <taxon>Eukaryota</taxon>
        <taxon>Metazoa</taxon>
        <taxon>Chordata</taxon>
        <taxon>Craniata</taxon>
        <taxon>Vertebrata</taxon>
        <taxon>Euteleostomi</taxon>
        <taxon>Actinopterygii</taxon>
        <taxon>Neopterygii</taxon>
        <taxon>Teleostei</taxon>
        <taxon>Neoteleostei</taxon>
        <taxon>Acanthomorphata</taxon>
        <taxon>Anabantaria</taxon>
        <taxon>Anabantiformes</taxon>
        <taxon>Channoidei</taxon>
        <taxon>Channidae</taxon>
        <taxon>Channa</taxon>
    </lineage>
</organism>
<evidence type="ECO:0000313" key="2">
    <source>
        <dbReference type="EMBL" id="KAF3703421.1"/>
    </source>
</evidence>
<dbReference type="InterPro" id="IPR000608">
    <property type="entry name" value="UBC"/>
</dbReference>
<evidence type="ECO:0000259" key="1">
    <source>
        <dbReference type="Pfam" id="PF00179"/>
    </source>
</evidence>